<reference evidence="4 5" key="1">
    <citation type="submission" date="2019-06" db="EMBL/GenBank/DDBJ databases">
        <title>A chromosomal-level reference genome of Carpinus fangiana (Coryloideae, Betulaceae).</title>
        <authorList>
            <person name="Yang X."/>
            <person name="Wang Z."/>
            <person name="Zhang L."/>
            <person name="Hao G."/>
            <person name="Liu J."/>
            <person name="Yang Y."/>
        </authorList>
    </citation>
    <scope>NUCLEOTIDE SEQUENCE [LARGE SCALE GENOMIC DNA]</scope>
    <source>
        <strain evidence="4">Cfa_2016G</strain>
        <tissue evidence="4">Leaf</tissue>
    </source>
</reference>
<dbReference type="PANTHER" id="PTHR33155">
    <property type="entry name" value="FANTASTIC FOUR-LIKE PROTEIN (DUF3049)"/>
    <property type="match status" value="1"/>
</dbReference>
<dbReference type="Proteomes" id="UP000327013">
    <property type="component" value="Chromosome 2"/>
</dbReference>
<accession>A0A5N6QUA6</accession>
<comment type="similarity">
    <text evidence="1">Belongs to the fantastic four family.</text>
</comment>
<feature type="compositionally biased region" description="Acidic residues" evidence="2">
    <location>
        <begin position="167"/>
        <end position="202"/>
    </location>
</feature>
<gene>
    <name evidence="4" type="ORF">FH972_006135</name>
</gene>
<name>A0A5N6QUA6_9ROSI</name>
<proteinExistence type="inferred from homology"/>
<organism evidence="4 5">
    <name type="scientific">Carpinus fangiana</name>
    <dbReference type="NCBI Taxonomy" id="176857"/>
    <lineage>
        <taxon>Eukaryota</taxon>
        <taxon>Viridiplantae</taxon>
        <taxon>Streptophyta</taxon>
        <taxon>Embryophyta</taxon>
        <taxon>Tracheophyta</taxon>
        <taxon>Spermatophyta</taxon>
        <taxon>Magnoliopsida</taxon>
        <taxon>eudicotyledons</taxon>
        <taxon>Gunneridae</taxon>
        <taxon>Pentapetalae</taxon>
        <taxon>rosids</taxon>
        <taxon>fabids</taxon>
        <taxon>Fagales</taxon>
        <taxon>Betulaceae</taxon>
        <taxon>Carpinus</taxon>
    </lineage>
</organism>
<sequence length="249" mass="27582">MSVSVAEPCGWSFLQSLTNNCNTTKAQETENDKAYVHPLVKHSSSRLSEESLKMCTESLGSETGSAVTESSNDEFAFLSGASENGPNKQASKLHRFPASKRMNHCRSFPPPLTSISGSNGVQVKPHREGGRLVLKAVTVPSCHALFHAERGDGRLRLRMVEDRVIAEEEEDDEAVEETEAVEEDSDAGEEEEEEDWCEEEMEGYSGNFGDEMGMGAKRPWLSRCTEGARGNEALRNWEPFWVATYKLSV</sequence>
<evidence type="ECO:0000256" key="1">
    <source>
        <dbReference type="ARBA" id="ARBA00008690"/>
    </source>
</evidence>
<protein>
    <recommendedName>
        <fullName evidence="3">FAF domain-containing protein</fullName>
    </recommendedName>
</protein>
<dbReference type="EMBL" id="CM017322">
    <property type="protein sequence ID" value="KAE8009713.1"/>
    <property type="molecule type" value="Genomic_DNA"/>
</dbReference>
<dbReference type="PANTHER" id="PTHR33155:SF8">
    <property type="entry name" value="PROTEIN FANTASTIC FOUR 1"/>
    <property type="match status" value="1"/>
</dbReference>
<evidence type="ECO:0000313" key="4">
    <source>
        <dbReference type="EMBL" id="KAE8009713.1"/>
    </source>
</evidence>
<dbReference type="InterPro" id="IPR046431">
    <property type="entry name" value="FAF_dom"/>
</dbReference>
<feature type="region of interest" description="Disordered" evidence="2">
    <location>
        <begin position="167"/>
        <end position="211"/>
    </location>
</feature>
<evidence type="ECO:0000259" key="3">
    <source>
        <dbReference type="Pfam" id="PF11250"/>
    </source>
</evidence>
<dbReference type="InterPro" id="IPR021410">
    <property type="entry name" value="FAF"/>
</dbReference>
<dbReference type="AlphaFoldDB" id="A0A5N6QUA6"/>
<feature type="domain" description="FAF" evidence="3">
    <location>
        <begin position="107"/>
        <end position="159"/>
    </location>
</feature>
<dbReference type="Pfam" id="PF11250">
    <property type="entry name" value="FAF"/>
    <property type="match status" value="1"/>
</dbReference>
<evidence type="ECO:0000313" key="5">
    <source>
        <dbReference type="Proteomes" id="UP000327013"/>
    </source>
</evidence>
<dbReference type="OrthoDB" id="1916983at2759"/>
<keyword evidence="5" id="KW-1185">Reference proteome</keyword>
<evidence type="ECO:0000256" key="2">
    <source>
        <dbReference type="SAM" id="MobiDB-lite"/>
    </source>
</evidence>